<dbReference type="EMBL" id="KQ976740">
    <property type="protein sequence ID" value="KYM75615.1"/>
    <property type="molecule type" value="Genomic_DNA"/>
</dbReference>
<evidence type="ECO:0000313" key="2">
    <source>
        <dbReference type="EMBL" id="KYM75615.1"/>
    </source>
</evidence>
<keyword evidence="1" id="KW-0472">Membrane</keyword>
<dbReference type="STRING" id="520822.A0A151HY82"/>
<protein>
    <submittedName>
        <fullName evidence="2">Cytochrome c oxidase subunit 1</fullName>
    </submittedName>
</protein>
<sequence length="136" mass="16053">MNNIRFYILILPGFGLISHIIINERGKKETFEILGIIYAIIATGLLGFITFRLIFNQLIHRFLLENQTIEIVYEYSNFSNIDFDSFIIFDIEIDLLPLIFISINFNPFIITYSFTFLFILILNIGLYIEYNQYSLD</sequence>
<feature type="transmembrane region" description="Helical" evidence="1">
    <location>
        <begin position="34"/>
        <end position="55"/>
    </location>
</feature>
<dbReference type="Gene3D" id="1.20.210.10">
    <property type="entry name" value="Cytochrome c oxidase-like, subunit I domain"/>
    <property type="match status" value="1"/>
</dbReference>
<feature type="transmembrane region" description="Helical" evidence="1">
    <location>
        <begin position="105"/>
        <end position="128"/>
    </location>
</feature>
<organism evidence="2 3">
    <name type="scientific">Atta colombica</name>
    <dbReference type="NCBI Taxonomy" id="520822"/>
    <lineage>
        <taxon>Eukaryota</taxon>
        <taxon>Metazoa</taxon>
        <taxon>Ecdysozoa</taxon>
        <taxon>Arthropoda</taxon>
        <taxon>Hexapoda</taxon>
        <taxon>Insecta</taxon>
        <taxon>Pterygota</taxon>
        <taxon>Neoptera</taxon>
        <taxon>Endopterygota</taxon>
        <taxon>Hymenoptera</taxon>
        <taxon>Apocrita</taxon>
        <taxon>Aculeata</taxon>
        <taxon>Formicoidea</taxon>
        <taxon>Formicidae</taxon>
        <taxon>Myrmicinae</taxon>
        <taxon>Atta</taxon>
    </lineage>
</organism>
<dbReference type="InterPro" id="IPR036927">
    <property type="entry name" value="Cyt_c_oxase-like_su1_sf"/>
</dbReference>
<dbReference type="SUPFAM" id="SSF81442">
    <property type="entry name" value="Cytochrome c oxidase subunit I-like"/>
    <property type="match status" value="1"/>
</dbReference>
<accession>A0A151HY82</accession>
<feature type="transmembrane region" description="Helical" evidence="1">
    <location>
        <begin position="6"/>
        <end position="22"/>
    </location>
</feature>
<keyword evidence="3" id="KW-1185">Reference proteome</keyword>
<name>A0A151HY82_9HYME</name>
<dbReference type="Proteomes" id="UP000078540">
    <property type="component" value="Unassembled WGS sequence"/>
</dbReference>
<keyword evidence="1" id="KW-0812">Transmembrane</keyword>
<dbReference type="AlphaFoldDB" id="A0A151HY82"/>
<proteinExistence type="predicted"/>
<keyword evidence="1" id="KW-1133">Transmembrane helix</keyword>
<reference evidence="2 3" key="1">
    <citation type="submission" date="2015-09" db="EMBL/GenBank/DDBJ databases">
        <title>Atta colombica WGS genome.</title>
        <authorList>
            <person name="Nygaard S."/>
            <person name="Hu H."/>
            <person name="Boomsma J."/>
            <person name="Zhang G."/>
        </authorList>
    </citation>
    <scope>NUCLEOTIDE SEQUENCE [LARGE SCALE GENOMIC DNA]</scope>
    <source>
        <strain evidence="2">Treedump-2</strain>
        <tissue evidence="2">Whole body</tissue>
    </source>
</reference>
<gene>
    <name evidence="2" type="ORF">ALC53_13979</name>
</gene>
<evidence type="ECO:0000256" key="1">
    <source>
        <dbReference type="SAM" id="Phobius"/>
    </source>
</evidence>
<evidence type="ECO:0000313" key="3">
    <source>
        <dbReference type="Proteomes" id="UP000078540"/>
    </source>
</evidence>